<dbReference type="InterPro" id="IPR024983">
    <property type="entry name" value="CHAT_dom"/>
</dbReference>
<accession>A0A2B4RJQ7</accession>
<dbReference type="Pfam" id="PF12770">
    <property type="entry name" value="CHAT"/>
    <property type="match status" value="1"/>
</dbReference>
<feature type="repeat" description="TPR" evidence="1">
    <location>
        <begin position="420"/>
        <end position="453"/>
    </location>
</feature>
<dbReference type="OrthoDB" id="5973333at2759"/>
<comment type="caution">
    <text evidence="4">The sequence shown here is derived from an EMBL/GenBank/DDBJ whole genome shotgun (WGS) entry which is preliminary data.</text>
</comment>
<organism evidence="4 5">
    <name type="scientific">Stylophora pistillata</name>
    <name type="common">Smooth cauliflower coral</name>
    <dbReference type="NCBI Taxonomy" id="50429"/>
    <lineage>
        <taxon>Eukaryota</taxon>
        <taxon>Metazoa</taxon>
        <taxon>Cnidaria</taxon>
        <taxon>Anthozoa</taxon>
        <taxon>Hexacorallia</taxon>
        <taxon>Scleractinia</taxon>
        <taxon>Astrocoeniina</taxon>
        <taxon>Pocilloporidae</taxon>
        <taxon>Stylophora</taxon>
    </lineage>
</organism>
<proteinExistence type="predicted"/>
<feature type="domain" description="CHAT" evidence="3">
    <location>
        <begin position="578"/>
        <end position="696"/>
    </location>
</feature>
<dbReference type="STRING" id="50429.A0A2B4RJQ7"/>
<evidence type="ECO:0000256" key="2">
    <source>
        <dbReference type="SAM" id="MobiDB-lite"/>
    </source>
</evidence>
<sequence length="756" mass="84425">MAKVCLEKGNKESRQGEAKNAVDSYTDGLQVNCRDKRLNINLYNYSNRAAGYFHLGNYLECLDDATIAVRLEPTLIKAIKKGASACVKLCLYREARSWLHMALAFDNKNTRLLHLLRKSSAKLKAMANSYVTLGCANKGLGQFQTAIEYHQRHLEIAKELRDKAGEGISYGNLGCAYQGLGQFKTAIEYHQSHLEIAKEVGDKAGEGRSYEVAKEVEDQAGEGRGYGSLGDAYRSLGQFKTTIEYHQRHLEILKEVGDKAGEGLSHGNLGCAYQGLGQLETAIEYHQRSLEIAKEVGDKAAAYGNLCIAFDGQGQFKKAIEYHKRLLEIAKEVGDKAGEGRSYTSLGCAYNSLGQFKTAIEHHQRHLEIAKEVGDKAGEGVICINLGNTYRRLGQFETAIEYHKRHLEIAMEVGDKVGEGRSHGNLGNVYIRQRRFKQAIECHQRHLEIAKEVADKAGEGSSVELYDEIRASLQFNDQWKISYCNQHQDAYKGLWRINLNQGEVVNALLAAEKGRAQALRDLMDTKYQPLDSSSSSSLCLSLSCVPSSTVFIAISGPYVYFWVFVSEDNIQMRKATRENPQPPEKDHLMTMKDVVEAGLQARLVVLSCCHSAQGKIMADGVVSIARAFLSAGARSVVAALWAIDDEGTLEFMSFFYDALAKGKKTSEALNQAMKCMREIENFKEVKYWAPFVLIGEDVRLDFKEIQMLNLGEQKPRKKKLRKNPWRKSVSRTEGHDESTVTAQSSHVEAEMPHETQ</sequence>
<dbReference type="PANTHER" id="PTHR10098">
    <property type="entry name" value="RAPSYN-RELATED"/>
    <property type="match status" value="1"/>
</dbReference>
<evidence type="ECO:0000256" key="1">
    <source>
        <dbReference type="PROSITE-ProRule" id="PRU00339"/>
    </source>
</evidence>
<feature type="region of interest" description="Disordered" evidence="2">
    <location>
        <begin position="715"/>
        <end position="756"/>
    </location>
</feature>
<dbReference type="EMBL" id="LSMT01000543">
    <property type="protein sequence ID" value="PFX16485.1"/>
    <property type="molecule type" value="Genomic_DNA"/>
</dbReference>
<dbReference type="Proteomes" id="UP000225706">
    <property type="component" value="Unassembled WGS sequence"/>
</dbReference>
<evidence type="ECO:0000259" key="3">
    <source>
        <dbReference type="Pfam" id="PF12770"/>
    </source>
</evidence>
<feature type="repeat" description="TPR" evidence="1">
    <location>
        <begin position="340"/>
        <end position="373"/>
    </location>
</feature>
<dbReference type="SMART" id="SM00028">
    <property type="entry name" value="TPR"/>
    <property type="match status" value="11"/>
</dbReference>
<evidence type="ECO:0000313" key="5">
    <source>
        <dbReference type="Proteomes" id="UP000225706"/>
    </source>
</evidence>
<name>A0A2B4RJQ7_STYPI</name>
<dbReference type="Pfam" id="PF13424">
    <property type="entry name" value="TPR_12"/>
    <property type="match status" value="4"/>
</dbReference>
<dbReference type="PANTHER" id="PTHR10098:SF108">
    <property type="entry name" value="TETRATRICOPEPTIDE REPEAT PROTEIN 28"/>
    <property type="match status" value="1"/>
</dbReference>
<dbReference type="PROSITE" id="PS50005">
    <property type="entry name" value="TPR"/>
    <property type="match status" value="2"/>
</dbReference>
<protein>
    <submittedName>
        <fullName evidence="4">G-protein-signaling modulator 1</fullName>
    </submittedName>
</protein>
<reference evidence="5" key="1">
    <citation type="journal article" date="2017" name="bioRxiv">
        <title>Comparative analysis of the genomes of Stylophora pistillata and Acropora digitifera provides evidence for extensive differences between species of corals.</title>
        <authorList>
            <person name="Voolstra C.R."/>
            <person name="Li Y."/>
            <person name="Liew Y.J."/>
            <person name="Baumgarten S."/>
            <person name="Zoccola D."/>
            <person name="Flot J.-F."/>
            <person name="Tambutte S."/>
            <person name="Allemand D."/>
            <person name="Aranda M."/>
        </authorList>
    </citation>
    <scope>NUCLEOTIDE SEQUENCE [LARGE SCALE GENOMIC DNA]</scope>
</reference>
<dbReference type="InterPro" id="IPR019734">
    <property type="entry name" value="TPR_rpt"/>
</dbReference>
<dbReference type="Gene3D" id="1.25.40.10">
    <property type="entry name" value="Tetratricopeptide repeat domain"/>
    <property type="match status" value="4"/>
</dbReference>
<evidence type="ECO:0000313" key="4">
    <source>
        <dbReference type="EMBL" id="PFX16485.1"/>
    </source>
</evidence>
<feature type="compositionally biased region" description="Basic residues" evidence="2">
    <location>
        <begin position="715"/>
        <end position="729"/>
    </location>
</feature>
<keyword evidence="1" id="KW-0802">TPR repeat</keyword>
<dbReference type="InterPro" id="IPR011990">
    <property type="entry name" value="TPR-like_helical_dom_sf"/>
</dbReference>
<dbReference type="AlphaFoldDB" id="A0A2B4RJQ7"/>
<dbReference type="SUPFAM" id="SSF48452">
    <property type="entry name" value="TPR-like"/>
    <property type="match status" value="3"/>
</dbReference>
<gene>
    <name evidence="4" type="primary">Gpsm1</name>
    <name evidence="4" type="ORF">AWC38_SpisGene19244</name>
</gene>
<feature type="compositionally biased region" description="Basic and acidic residues" evidence="2">
    <location>
        <begin position="747"/>
        <end position="756"/>
    </location>
</feature>
<keyword evidence="5" id="KW-1185">Reference proteome</keyword>